<name>A0A1V6PXD5_9EURO</name>
<reference evidence="2" key="1">
    <citation type="journal article" date="2017" name="Nat. Microbiol.">
        <title>Global analysis of biosynthetic gene clusters reveals vast potential of secondary metabolite production in Penicillium species.</title>
        <authorList>
            <person name="Nielsen J.C."/>
            <person name="Grijseels S."/>
            <person name="Prigent S."/>
            <person name="Ji B."/>
            <person name="Dainat J."/>
            <person name="Nielsen K.F."/>
            <person name="Frisvad J.C."/>
            <person name="Workman M."/>
            <person name="Nielsen J."/>
        </authorList>
    </citation>
    <scope>NUCLEOTIDE SEQUENCE [LARGE SCALE GENOMIC DNA]</scope>
    <source>
        <strain evidence="2">IBT 31811</strain>
    </source>
</reference>
<sequence>MAYDEWSLNFDQVLAADGPNRPGHGIPTLKHPPHLNLDKLSFYVHASASGPNSLFRTLFNCSFSRQDTARIYKARAQENMEELNSDALSARSAQLLSRLLVIEAKAAEGDL</sequence>
<dbReference type="AlphaFoldDB" id="A0A1V6PXD5"/>
<evidence type="ECO:0000313" key="1">
    <source>
        <dbReference type="EMBL" id="OQD81615.1"/>
    </source>
</evidence>
<organism evidence="1 2">
    <name type="scientific">Penicillium antarcticum</name>
    <dbReference type="NCBI Taxonomy" id="416450"/>
    <lineage>
        <taxon>Eukaryota</taxon>
        <taxon>Fungi</taxon>
        <taxon>Dikarya</taxon>
        <taxon>Ascomycota</taxon>
        <taxon>Pezizomycotina</taxon>
        <taxon>Eurotiomycetes</taxon>
        <taxon>Eurotiomycetidae</taxon>
        <taxon>Eurotiales</taxon>
        <taxon>Aspergillaceae</taxon>
        <taxon>Penicillium</taxon>
    </lineage>
</organism>
<dbReference type="Proteomes" id="UP000191672">
    <property type="component" value="Unassembled WGS sequence"/>
</dbReference>
<dbReference type="EMBL" id="MDYN01000026">
    <property type="protein sequence ID" value="OQD81615.1"/>
    <property type="molecule type" value="Genomic_DNA"/>
</dbReference>
<protein>
    <submittedName>
        <fullName evidence="1">Uncharacterized protein</fullName>
    </submittedName>
</protein>
<evidence type="ECO:0000313" key="2">
    <source>
        <dbReference type="Proteomes" id="UP000191672"/>
    </source>
</evidence>
<comment type="caution">
    <text evidence="1">The sequence shown here is derived from an EMBL/GenBank/DDBJ whole genome shotgun (WGS) entry which is preliminary data.</text>
</comment>
<gene>
    <name evidence="1" type="ORF">PENANT_c026G02797</name>
</gene>
<proteinExistence type="predicted"/>
<accession>A0A1V6PXD5</accession>
<keyword evidence="2" id="KW-1185">Reference proteome</keyword>